<evidence type="ECO:0008006" key="3">
    <source>
        <dbReference type="Google" id="ProtNLM"/>
    </source>
</evidence>
<reference evidence="1" key="1">
    <citation type="journal article" date="2020" name="Cell">
        <title>Large-Scale Comparative Analyses of Tick Genomes Elucidate Their Genetic Diversity and Vector Capacities.</title>
        <authorList>
            <consortium name="Tick Genome and Microbiome Consortium (TIGMIC)"/>
            <person name="Jia N."/>
            <person name="Wang J."/>
            <person name="Shi W."/>
            <person name="Du L."/>
            <person name="Sun Y."/>
            <person name="Zhan W."/>
            <person name="Jiang J.F."/>
            <person name="Wang Q."/>
            <person name="Zhang B."/>
            <person name="Ji P."/>
            <person name="Bell-Sakyi L."/>
            <person name="Cui X.M."/>
            <person name="Yuan T.T."/>
            <person name="Jiang B.G."/>
            <person name="Yang W.F."/>
            <person name="Lam T.T."/>
            <person name="Chang Q.C."/>
            <person name="Ding S.J."/>
            <person name="Wang X.J."/>
            <person name="Zhu J.G."/>
            <person name="Ruan X.D."/>
            <person name="Zhao L."/>
            <person name="Wei J.T."/>
            <person name="Ye R.Z."/>
            <person name="Que T.C."/>
            <person name="Du C.H."/>
            <person name="Zhou Y.H."/>
            <person name="Cheng J.X."/>
            <person name="Dai P.F."/>
            <person name="Guo W.B."/>
            <person name="Han X.H."/>
            <person name="Huang E.J."/>
            <person name="Li L.F."/>
            <person name="Wei W."/>
            <person name="Gao Y.C."/>
            <person name="Liu J.Z."/>
            <person name="Shao H.Z."/>
            <person name="Wang X."/>
            <person name="Wang C.C."/>
            <person name="Yang T.C."/>
            <person name="Huo Q.B."/>
            <person name="Li W."/>
            <person name="Chen H.Y."/>
            <person name="Chen S.E."/>
            <person name="Zhou L.G."/>
            <person name="Ni X.B."/>
            <person name="Tian J.H."/>
            <person name="Sheng Y."/>
            <person name="Liu T."/>
            <person name="Pan Y.S."/>
            <person name="Xia L.Y."/>
            <person name="Li J."/>
            <person name="Zhao F."/>
            <person name="Cao W.C."/>
        </authorList>
    </citation>
    <scope>NUCLEOTIDE SEQUENCE</scope>
    <source>
        <strain evidence="1">Rsan-2018</strain>
    </source>
</reference>
<accession>A0A9D4T2H2</accession>
<gene>
    <name evidence="1" type="ORF">HPB52_014068</name>
</gene>
<dbReference type="AlphaFoldDB" id="A0A9D4T2H2"/>
<dbReference type="Proteomes" id="UP000821837">
    <property type="component" value="Unassembled WGS sequence"/>
</dbReference>
<name>A0A9D4T2H2_RHISA</name>
<keyword evidence="2" id="KW-1185">Reference proteome</keyword>
<dbReference type="InterPro" id="IPR042507">
    <property type="entry name" value="TBC1D19"/>
</dbReference>
<dbReference type="PANTHER" id="PTHR16110:SF1">
    <property type="entry name" value="TBC1 DOMAIN FAMILY MEMBER 19"/>
    <property type="match status" value="1"/>
</dbReference>
<organism evidence="1 2">
    <name type="scientific">Rhipicephalus sanguineus</name>
    <name type="common">Brown dog tick</name>
    <name type="synonym">Ixodes sanguineus</name>
    <dbReference type="NCBI Taxonomy" id="34632"/>
    <lineage>
        <taxon>Eukaryota</taxon>
        <taxon>Metazoa</taxon>
        <taxon>Ecdysozoa</taxon>
        <taxon>Arthropoda</taxon>
        <taxon>Chelicerata</taxon>
        <taxon>Arachnida</taxon>
        <taxon>Acari</taxon>
        <taxon>Parasitiformes</taxon>
        <taxon>Ixodida</taxon>
        <taxon>Ixodoidea</taxon>
        <taxon>Ixodidae</taxon>
        <taxon>Rhipicephalinae</taxon>
        <taxon>Rhipicephalus</taxon>
        <taxon>Rhipicephalus</taxon>
    </lineage>
</organism>
<reference evidence="1" key="2">
    <citation type="submission" date="2021-09" db="EMBL/GenBank/DDBJ databases">
        <authorList>
            <person name="Jia N."/>
            <person name="Wang J."/>
            <person name="Shi W."/>
            <person name="Du L."/>
            <person name="Sun Y."/>
            <person name="Zhan W."/>
            <person name="Jiang J."/>
            <person name="Wang Q."/>
            <person name="Zhang B."/>
            <person name="Ji P."/>
            <person name="Sakyi L.B."/>
            <person name="Cui X."/>
            <person name="Yuan T."/>
            <person name="Jiang B."/>
            <person name="Yang W."/>
            <person name="Lam T.T.-Y."/>
            <person name="Chang Q."/>
            <person name="Ding S."/>
            <person name="Wang X."/>
            <person name="Zhu J."/>
            <person name="Ruan X."/>
            <person name="Zhao L."/>
            <person name="Wei J."/>
            <person name="Que T."/>
            <person name="Du C."/>
            <person name="Cheng J."/>
            <person name="Dai P."/>
            <person name="Han X."/>
            <person name="Huang E."/>
            <person name="Gao Y."/>
            <person name="Liu J."/>
            <person name="Shao H."/>
            <person name="Ye R."/>
            <person name="Li L."/>
            <person name="Wei W."/>
            <person name="Wang X."/>
            <person name="Wang C."/>
            <person name="Huo Q."/>
            <person name="Li W."/>
            <person name="Guo W."/>
            <person name="Chen H."/>
            <person name="Chen S."/>
            <person name="Zhou L."/>
            <person name="Zhou L."/>
            <person name="Ni X."/>
            <person name="Tian J."/>
            <person name="Zhou Y."/>
            <person name="Sheng Y."/>
            <person name="Liu T."/>
            <person name="Pan Y."/>
            <person name="Xia L."/>
            <person name="Li J."/>
            <person name="Zhao F."/>
            <person name="Cao W."/>
        </authorList>
    </citation>
    <scope>NUCLEOTIDE SEQUENCE</scope>
    <source>
        <strain evidence="1">Rsan-2018</strain>
        <tissue evidence="1">Larvae</tissue>
    </source>
</reference>
<protein>
    <recommendedName>
        <fullName evidence="3">Rab-GAP TBC domain-containing protein</fullName>
    </recommendedName>
</protein>
<dbReference type="PANTHER" id="PTHR16110">
    <property type="entry name" value="TBC1 DOMAIN FAMILY MEMBER 19"/>
    <property type="match status" value="1"/>
</dbReference>
<proteinExistence type="predicted"/>
<dbReference type="VEuPathDB" id="VectorBase:RSAN_032292"/>
<sequence>MESSPPDTRPELGTGYEVLDHLQSIWYSKLVECLKDTAKQFGLPLSRKREMLKTPSYEAPLPQDLDSTEYELFAQLIYDTSDQFAAREFLKRGCPHCMRRLFWARVLGISSPEKVNAEFDGLKERVIRHELLVDQIIIKDVRDTVMNDIEYFAFDDSCYQVMLAFTRDYHIARRIRGHSLGTVTLRADLPCGAVPYYGFSLLVEEVLRLWDRVLGYDSVYVLPVAAASLVCSKKTEILGTKDQSSLEDIFNKLQPCDVISTLDEFLKPPDL</sequence>
<evidence type="ECO:0000313" key="1">
    <source>
        <dbReference type="EMBL" id="KAH7969045.1"/>
    </source>
</evidence>
<evidence type="ECO:0000313" key="2">
    <source>
        <dbReference type="Proteomes" id="UP000821837"/>
    </source>
</evidence>
<comment type="caution">
    <text evidence="1">The sequence shown here is derived from an EMBL/GenBank/DDBJ whole genome shotgun (WGS) entry which is preliminary data.</text>
</comment>
<dbReference type="EMBL" id="JABSTV010001248">
    <property type="protein sequence ID" value="KAH7969045.1"/>
    <property type="molecule type" value="Genomic_DNA"/>
</dbReference>